<sequence>MNNGKPKVIYIHKGGAYTSGIKTWNKRSCKVKKIKVHQCKYLNNLVEQEHRTIKRRITISSGFKEFESAQMTLAGMEVVHIIRKVQIIDSKSTVFKTFFHWPLNVQI</sequence>
<dbReference type="eggNOG" id="COG3316">
    <property type="taxonomic scope" value="Bacteria"/>
</dbReference>
<dbReference type="Pfam" id="PF13610">
    <property type="entry name" value="DDE_Tnp_IS240"/>
    <property type="match status" value="1"/>
</dbReference>
<dbReference type="EMBL" id="AJJU01000041">
    <property type="protein sequence ID" value="EID71661.1"/>
    <property type="molecule type" value="Genomic_DNA"/>
</dbReference>
<dbReference type="AlphaFoldDB" id="I0W5J5"/>
<dbReference type="InterPro" id="IPR032874">
    <property type="entry name" value="DDE_dom"/>
</dbReference>
<evidence type="ECO:0000313" key="3">
    <source>
        <dbReference type="Proteomes" id="UP000005938"/>
    </source>
</evidence>
<comment type="caution">
    <text evidence="2">The sequence shown here is derived from an EMBL/GenBank/DDBJ whole genome shotgun (WGS) entry which is preliminary data.</text>
</comment>
<evidence type="ECO:0000313" key="2">
    <source>
        <dbReference type="EMBL" id="EID71661.1"/>
    </source>
</evidence>
<organism evidence="2 3">
    <name type="scientific">Imtechella halotolerans K1</name>
    <dbReference type="NCBI Taxonomy" id="946077"/>
    <lineage>
        <taxon>Bacteria</taxon>
        <taxon>Pseudomonadati</taxon>
        <taxon>Bacteroidota</taxon>
        <taxon>Flavobacteriia</taxon>
        <taxon>Flavobacteriales</taxon>
        <taxon>Flavobacteriaceae</taxon>
        <taxon>Imtechella</taxon>
    </lineage>
</organism>
<dbReference type="STRING" id="946077.W5A_13425"/>
<feature type="domain" description="DDE" evidence="1">
    <location>
        <begin position="4"/>
        <end position="85"/>
    </location>
</feature>
<reference evidence="2 3" key="1">
    <citation type="journal article" date="2012" name="J. Bacteriol.">
        <title>Genome Sequence of the Halotolerant Bacterium Imtechella halotolerans K1T.</title>
        <authorList>
            <person name="Kumar S."/>
            <person name="Vikram S."/>
            <person name="Subramanian S."/>
            <person name="Raghava G.P."/>
            <person name="Pinnaka A.K."/>
        </authorList>
    </citation>
    <scope>NUCLEOTIDE SEQUENCE [LARGE SCALE GENOMIC DNA]</scope>
    <source>
        <strain evidence="2 3">K1</strain>
    </source>
</reference>
<protein>
    <submittedName>
        <fullName evidence="2">Transposase</fullName>
    </submittedName>
</protein>
<name>I0W5J5_9FLAO</name>
<dbReference type="Proteomes" id="UP000005938">
    <property type="component" value="Unassembled WGS sequence"/>
</dbReference>
<gene>
    <name evidence="2" type="ORF">W5A_13425</name>
</gene>
<evidence type="ECO:0000259" key="1">
    <source>
        <dbReference type="Pfam" id="PF13610"/>
    </source>
</evidence>
<accession>I0W5J5</accession>
<proteinExistence type="predicted"/>
<keyword evidence="3" id="KW-1185">Reference proteome</keyword>